<evidence type="ECO:0000256" key="1">
    <source>
        <dbReference type="SAM" id="MobiDB-lite"/>
    </source>
</evidence>
<sequence length="300" mass="35307">MDVAWISLPMSRSAELETGVSFASMADSKCKLPTKKEMVIVIKKHSLQTVDDPFRNETRTTTRAYAHLENDLFTQFININDADISNDVNTESFDFSCNGFSGHHEFYHNIYFDCYDDDYINSLGENNVNKRDEYCNNSNDDNDYNSGYNPGYSSCDKNCNKSCDVYFNNCDDDDHHSDEDYTICDKGYIDEPEEDVHYHLRAGDYYTIIDEYYEGLEDCHNGIHDAYCEFHIEDIDEQFKEYMEYCENKVWEEVTFSQQEDDDSIASRESEENYSDTDIDDDYCYNDEGIYIPWYKTSWY</sequence>
<reference evidence="2" key="1">
    <citation type="journal article" date="2019" name="bioRxiv">
        <title>The Genome of the Zebra Mussel, Dreissena polymorpha: A Resource for Invasive Species Research.</title>
        <authorList>
            <person name="McCartney M.A."/>
            <person name="Auch B."/>
            <person name="Kono T."/>
            <person name="Mallez S."/>
            <person name="Zhang Y."/>
            <person name="Obille A."/>
            <person name="Becker A."/>
            <person name="Abrahante J.E."/>
            <person name="Garbe J."/>
            <person name="Badalamenti J.P."/>
            <person name="Herman A."/>
            <person name="Mangelson H."/>
            <person name="Liachko I."/>
            <person name="Sullivan S."/>
            <person name="Sone E.D."/>
            <person name="Koren S."/>
            <person name="Silverstein K.A.T."/>
            <person name="Beckman K.B."/>
            <person name="Gohl D.M."/>
        </authorList>
    </citation>
    <scope>NUCLEOTIDE SEQUENCE</scope>
    <source>
        <strain evidence="2">Duluth1</strain>
        <tissue evidence="2">Whole animal</tissue>
    </source>
</reference>
<evidence type="ECO:0000313" key="2">
    <source>
        <dbReference type="EMBL" id="KAH3794348.1"/>
    </source>
</evidence>
<dbReference type="AlphaFoldDB" id="A0A9D4F911"/>
<dbReference type="Proteomes" id="UP000828390">
    <property type="component" value="Unassembled WGS sequence"/>
</dbReference>
<protein>
    <submittedName>
        <fullName evidence="2">Uncharacterized protein</fullName>
    </submittedName>
</protein>
<comment type="caution">
    <text evidence="2">The sequence shown here is derived from an EMBL/GenBank/DDBJ whole genome shotgun (WGS) entry which is preliminary data.</text>
</comment>
<dbReference type="EMBL" id="JAIWYP010000007">
    <property type="protein sequence ID" value="KAH3794348.1"/>
    <property type="molecule type" value="Genomic_DNA"/>
</dbReference>
<accession>A0A9D4F911</accession>
<evidence type="ECO:0000313" key="3">
    <source>
        <dbReference type="Proteomes" id="UP000828390"/>
    </source>
</evidence>
<organism evidence="2 3">
    <name type="scientific">Dreissena polymorpha</name>
    <name type="common">Zebra mussel</name>
    <name type="synonym">Mytilus polymorpha</name>
    <dbReference type="NCBI Taxonomy" id="45954"/>
    <lineage>
        <taxon>Eukaryota</taxon>
        <taxon>Metazoa</taxon>
        <taxon>Spiralia</taxon>
        <taxon>Lophotrochozoa</taxon>
        <taxon>Mollusca</taxon>
        <taxon>Bivalvia</taxon>
        <taxon>Autobranchia</taxon>
        <taxon>Heteroconchia</taxon>
        <taxon>Euheterodonta</taxon>
        <taxon>Imparidentia</taxon>
        <taxon>Neoheterodontei</taxon>
        <taxon>Myida</taxon>
        <taxon>Dreissenoidea</taxon>
        <taxon>Dreissenidae</taxon>
        <taxon>Dreissena</taxon>
    </lineage>
</organism>
<feature type="region of interest" description="Disordered" evidence="1">
    <location>
        <begin position="257"/>
        <end position="280"/>
    </location>
</feature>
<reference evidence="2" key="2">
    <citation type="submission" date="2020-11" db="EMBL/GenBank/DDBJ databases">
        <authorList>
            <person name="McCartney M.A."/>
            <person name="Auch B."/>
            <person name="Kono T."/>
            <person name="Mallez S."/>
            <person name="Becker A."/>
            <person name="Gohl D.M."/>
            <person name="Silverstein K.A.T."/>
            <person name="Koren S."/>
            <person name="Bechman K.B."/>
            <person name="Herman A."/>
            <person name="Abrahante J.E."/>
            <person name="Garbe J."/>
        </authorList>
    </citation>
    <scope>NUCLEOTIDE SEQUENCE</scope>
    <source>
        <strain evidence="2">Duluth1</strain>
        <tissue evidence="2">Whole animal</tissue>
    </source>
</reference>
<keyword evidence="3" id="KW-1185">Reference proteome</keyword>
<name>A0A9D4F911_DREPO</name>
<proteinExistence type="predicted"/>
<gene>
    <name evidence="2" type="ORF">DPMN_147880</name>
</gene>